<dbReference type="AlphaFoldDB" id="A0A0L0SX66"/>
<dbReference type="EMBL" id="GG745352">
    <property type="protein sequence ID" value="KNE67092.1"/>
    <property type="molecule type" value="Genomic_DNA"/>
</dbReference>
<evidence type="ECO:0000313" key="1">
    <source>
        <dbReference type="EMBL" id="KNE67092.1"/>
    </source>
</evidence>
<dbReference type="Proteomes" id="UP000054350">
    <property type="component" value="Unassembled WGS sequence"/>
</dbReference>
<evidence type="ECO:0000313" key="2">
    <source>
        <dbReference type="Proteomes" id="UP000054350"/>
    </source>
</evidence>
<organism evidence="1 2">
    <name type="scientific">Allomyces macrogynus (strain ATCC 38327)</name>
    <name type="common">Allomyces javanicus var. macrogynus</name>
    <dbReference type="NCBI Taxonomy" id="578462"/>
    <lineage>
        <taxon>Eukaryota</taxon>
        <taxon>Fungi</taxon>
        <taxon>Fungi incertae sedis</taxon>
        <taxon>Blastocladiomycota</taxon>
        <taxon>Blastocladiomycetes</taxon>
        <taxon>Blastocladiales</taxon>
        <taxon>Blastocladiaceae</taxon>
        <taxon>Allomyces</taxon>
    </lineage>
</organism>
<gene>
    <name evidence="1" type="ORF">AMAG_12169</name>
</gene>
<reference evidence="1 2" key="1">
    <citation type="submission" date="2009-11" db="EMBL/GenBank/DDBJ databases">
        <title>Annotation of Allomyces macrogynus ATCC 38327.</title>
        <authorList>
            <consortium name="The Broad Institute Genome Sequencing Platform"/>
            <person name="Russ C."/>
            <person name="Cuomo C."/>
            <person name="Burger G."/>
            <person name="Gray M.W."/>
            <person name="Holland P.W.H."/>
            <person name="King N."/>
            <person name="Lang F.B.F."/>
            <person name="Roger A.J."/>
            <person name="Ruiz-Trillo I."/>
            <person name="Young S.K."/>
            <person name="Zeng Q."/>
            <person name="Gargeya S."/>
            <person name="Fitzgerald M."/>
            <person name="Haas B."/>
            <person name="Abouelleil A."/>
            <person name="Alvarado L."/>
            <person name="Arachchi H.M."/>
            <person name="Berlin A."/>
            <person name="Chapman S.B."/>
            <person name="Gearin G."/>
            <person name="Goldberg J."/>
            <person name="Griggs A."/>
            <person name="Gujja S."/>
            <person name="Hansen M."/>
            <person name="Heiman D."/>
            <person name="Howarth C."/>
            <person name="Larimer J."/>
            <person name="Lui A."/>
            <person name="MacDonald P.J.P."/>
            <person name="McCowen C."/>
            <person name="Montmayeur A."/>
            <person name="Murphy C."/>
            <person name="Neiman D."/>
            <person name="Pearson M."/>
            <person name="Priest M."/>
            <person name="Roberts A."/>
            <person name="Saif S."/>
            <person name="Shea T."/>
            <person name="Sisk P."/>
            <person name="Stolte C."/>
            <person name="Sykes S."/>
            <person name="Wortman J."/>
            <person name="Nusbaum C."/>
            <person name="Birren B."/>
        </authorList>
    </citation>
    <scope>NUCLEOTIDE SEQUENCE [LARGE SCALE GENOMIC DNA]</scope>
    <source>
        <strain evidence="1 2">ATCC 38327</strain>
    </source>
</reference>
<reference evidence="2" key="2">
    <citation type="submission" date="2009-11" db="EMBL/GenBank/DDBJ databases">
        <title>The Genome Sequence of Allomyces macrogynus strain ATCC 38327.</title>
        <authorList>
            <consortium name="The Broad Institute Genome Sequencing Platform"/>
            <person name="Russ C."/>
            <person name="Cuomo C."/>
            <person name="Shea T."/>
            <person name="Young S.K."/>
            <person name="Zeng Q."/>
            <person name="Koehrsen M."/>
            <person name="Haas B."/>
            <person name="Borodovsky M."/>
            <person name="Guigo R."/>
            <person name="Alvarado L."/>
            <person name="Berlin A."/>
            <person name="Borenstein D."/>
            <person name="Chen Z."/>
            <person name="Engels R."/>
            <person name="Freedman E."/>
            <person name="Gellesch M."/>
            <person name="Goldberg J."/>
            <person name="Griggs A."/>
            <person name="Gujja S."/>
            <person name="Heiman D."/>
            <person name="Hepburn T."/>
            <person name="Howarth C."/>
            <person name="Jen D."/>
            <person name="Larson L."/>
            <person name="Lewis B."/>
            <person name="Mehta T."/>
            <person name="Park D."/>
            <person name="Pearson M."/>
            <person name="Roberts A."/>
            <person name="Saif S."/>
            <person name="Shenoy N."/>
            <person name="Sisk P."/>
            <person name="Stolte C."/>
            <person name="Sykes S."/>
            <person name="Walk T."/>
            <person name="White J."/>
            <person name="Yandava C."/>
            <person name="Burger G."/>
            <person name="Gray M.W."/>
            <person name="Holland P.W.H."/>
            <person name="King N."/>
            <person name="Lang F.B.F."/>
            <person name="Roger A.J."/>
            <person name="Ruiz-Trillo I."/>
            <person name="Lander E."/>
            <person name="Nusbaum C."/>
        </authorList>
    </citation>
    <scope>NUCLEOTIDE SEQUENCE [LARGE SCALE GENOMIC DNA]</scope>
    <source>
        <strain evidence="2">ATCC 38327</strain>
    </source>
</reference>
<keyword evidence="2" id="KW-1185">Reference proteome</keyword>
<proteinExistence type="predicted"/>
<protein>
    <submittedName>
        <fullName evidence="1">Uncharacterized protein</fullName>
    </submittedName>
</protein>
<accession>A0A0L0SX66</accession>
<name>A0A0L0SX66_ALLM3</name>
<sequence>MLQSPWLFFLVTKTAFLPSDSVKLKRLRTAPGFPFLCIMDVAHQFLIMAIEHNNAELLDELLAQHRPRQFDA</sequence>
<dbReference type="VEuPathDB" id="FungiDB:AMAG_12169"/>